<sequence length="88" mass="9927">MWLLALLIIVNIYLLTQTGKHHVTSNGEKWTIYGTMGCGWTRKQLDYMKKAGKPYEFIDCDKGGCSGMDAFPTTIDPNGEKTVGYQEF</sequence>
<dbReference type="Gene3D" id="3.40.30.10">
    <property type="entry name" value="Glutaredoxin"/>
    <property type="match status" value="1"/>
</dbReference>
<proteinExistence type="predicted"/>
<name>A0A6C0JFA5_9ZZZZ</name>
<evidence type="ECO:0008006" key="2">
    <source>
        <dbReference type="Google" id="ProtNLM"/>
    </source>
</evidence>
<dbReference type="PROSITE" id="PS00018">
    <property type="entry name" value="EF_HAND_1"/>
    <property type="match status" value="1"/>
</dbReference>
<organism evidence="1">
    <name type="scientific">viral metagenome</name>
    <dbReference type="NCBI Taxonomy" id="1070528"/>
    <lineage>
        <taxon>unclassified sequences</taxon>
        <taxon>metagenomes</taxon>
        <taxon>organismal metagenomes</taxon>
    </lineage>
</organism>
<dbReference type="InterPro" id="IPR018247">
    <property type="entry name" value="EF_Hand_1_Ca_BS"/>
</dbReference>
<evidence type="ECO:0000313" key="1">
    <source>
        <dbReference type="EMBL" id="QHU03591.1"/>
    </source>
</evidence>
<accession>A0A6C0JFA5</accession>
<dbReference type="EMBL" id="MN740383">
    <property type="protein sequence ID" value="QHU03591.1"/>
    <property type="molecule type" value="Genomic_DNA"/>
</dbReference>
<protein>
    <recommendedName>
        <fullName evidence="2">Glutaredoxin domain-containing protein</fullName>
    </recommendedName>
</protein>
<dbReference type="SUPFAM" id="SSF52833">
    <property type="entry name" value="Thioredoxin-like"/>
    <property type="match status" value="1"/>
</dbReference>
<reference evidence="1" key="1">
    <citation type="journal article" date="2020" name="Nature">
        <title>Giant virus diversity and host interactions through global metagenomics.</title>
        <authorList>
            <person name="Schulz F."/>
            <person name="Roux S."/>
            <person name="Paez-Espino D."/>
            <person name="Jungbluth S."/>
            <person name="Walsh D.A."/>
            <person name="Denef V.J."/>
            <person name="McMahon K.D."/>
            <person name="Konstantinidis K.T."/>
            <person name="Eloe-Fadrosh E.A."/>
            <person name="Kyrpides N.C."/>
            <person name="Woyke T."/>
        </authorList>
    </citation>
    <scope>NUCLEOTIDE SEQUENCE</scope>
    <source>
        <strain evidence="1">GVMAG-M-3300027206-1</strain>
    </source>
</reference>
<dbReference type="AlphaFoldDB" id="A0A6C0JFA5"/>
<dbReference type="InterPro" id="IPR036249">
    <property type="entry name" value="Thioredoxin-like_sf"/>
</dbReference>